<dbReference type="EMBL" id="JANBUM010000090">
    <property type="protein sequence ID" value="KAJ2785333.1"/>
    <property type="molecule type" value="Genomic_DNA"/>
</dbReference>
<reference evidence="1" key="1">
    <citation type="submission" date="2022-07" db="EMBL/GenBank/DDBJ databases">
        <title>Phylogenomic reconstructions and comparative analyses of Kickxellomycotina fungi.</title>
        <authorList>
            <person name="Reynolds N.K."/>
            <person name="Stajich J.E."/>
            <person name="Barry K."/>
            <person name="Grigoriev I.V."/>
            <person name="Crous P."/>
            <person name="Smith M.E."/>
        </authorList>
    </citation>
    <scope>NUCLEOTIDE SEQUENCE</scope>
    <source>
        <strain evidence="1">BCRC 34489</strain>
    </source>
</reference>
<organism evidence="1 2">
    <name type="scientific">Coemansia interrupta</name>
    <dbReference type="NCBI Taxonomy" id="1126814"/>
    <lineage>
        <taxon>Eukaryota</taxon>
        <taxon>Fungi</taxon>
        <taxon>Fungi incertae sedis</taxon>
        <taxon>Zoopagomycota</taxon>
        <taxon>Kickxellomycotina</taxon>
        <taxon>Kickxellomycetes</taxon>
        <taxon>Kickxellales</taxon>
        <taxon>Kickxellaceae</taxon>
        <taxon>Coemansia</taxon>
    </lineage>
</organism>
<evidence type="ECO:0000313" key="2">
    <source>
        <dbReference type="Proteomes" id="UP001140172"/>
    </source>
</evidence>
<dbReference type="Proteomes" id="UP001140172">
    <property type="component" value="Unassembled WGS sequence"/>
</dbReference>
<keyword evidence="2" id="KW-1185">Reference proteome</keyword>
<dbReference type="OrthoDB" id="2360774at2759"/>
<sequence>MVALLLSRPRVLVLLIALGIVATSLIVTSDHHNYWGVFDGAQVPEPPARPEWPSRMMSEDEILLSKLVIVFPVNENTDMQFYRNTWFSEYLHPVCDFDGPDCKIVCNQASTYRTLDKKTFCFSRQIKQREEYKKTEFFIKLDDDSFIDREYILHLMRNNTGSDKPVYISDHTRIHDPANPGVLDEVLYGNGKFYMFNRVLVNCLDTDLKYNGRRRNEDLVFGGMVNSGCGGEKGVMFIQEDDNKIWHKVYQNKNKYIDLGFIKNH</sequence>
<protein>
    <submittedName>
        <fullName evidence="1">Uncharacterized protein</fullName>
    </submittedName>
</protein>
<proteinExistence type="predicted"/>
<dbReference type="AlphaFoldDB" id="A0A9W8HJB9"/>
<name>A0A9W8HJB9_9FUNG</name>
<comment type="caution">
    <text evidence="1">The sequence shown here is derived from an EMBL/GenBank/DDBJ whole genome shotgun (WGS) entry which is preliminary data.</text>
</comment>
<gene>
    <name evidence="1" type="ORF">GGI15_001954</name>
</gene>
<evidence type="ECO:0000313" key="1">
    <source>
        <dbReference type="EMBL" id="KAJ2785333.1"/>
    </source>
</evidence>
<accession>A0A9W8HJB9</accession>